<evidence type="ECO:0000313" key="1">
    <source>
        <dbReference type="EMBL" id="EEF21787.1"/>
    </source>
</evidence>
<evidence type="ECO:0000313" key="2">
    <source>
        <dbReference type="Proteomes" id="UP000008311"/>
    </source>
</evidence>
<gene>
    <name evidence="1" type="ORF">RCOM_2136380</name>
</gene>
<sequence>MHGDDPAEQGNHLAIVAAGRAEACERSGHRPAPADADGIVVRDGLSQELAERQADALCLRIYIAAGRLGNDDRFIEPIGALELDRQLDAVVDAFGDPDLHFGAAHCLIQQADDRGAADAELFCNVLLRQALVVIEPGGAKPQGRGLRIGGMGSASQFGH</sequence>
<proteinExistence type="predicted"/>
<accession>B9TQS7</accession>
<protein>
    <submittedName>
        <fullName evidence="1">Uncharacterized protein</fullName>
    </submittedName>
</protein>
<keyword evidence="2" id="KW-1185">Reference proteome</keyword>
<feature type="non-terminal residue" evidence="1">
    <location>
        <position position="159"/>
    </location>
</feature>
<name>B9TQS7_RICCO</name>
<dbReference type="EMBL" id="EQ999249">
    <property type="protein sequence ID" value="EEF21787.1"/>
    <property type="molecule type" value="Genomic_DNA"/>
</dbReference>
<organism evidence="1 2">
    <name type="scientific">Ricinus communis</name>
    <name type="common">Castor bean</name>
    <dbReference type="NCBI Taxonomy" id="3988"/>
    <lineage>
        <taxon>Eukaryota</taxon>
        <taxon>Viridiplantae</taxon>
        <taxon>Streptophyta</taxon>
        <taxon>Embryophyta</taxon>
        <taxon>Tracheophyta</taxon>
        <taxon>Spermatophyta</taxon>
        <taxon>Magnoliopsida</taxon>
        <taxon>eudicotyledons</taxon>
        <taxon>Gunneridae</taxon>
        <taxon>Pentapetalae</taxon>
        <taxon>rosids</taxon>
        <taxon>fabids</taxon>
        <taxon>Malpighiales</taxon>
        <taxon>Euphorbiaceae</taxon>
        <taxon>Acalyphoideae</taxon>
        <taxon>Acalypheae</taxon>
        <taxon>Ricinus</taxon>
    </lineage>
</organism>
<dbReference type="Proteomes" id="UP000008311">
    <property type="component" value="Unassembled WGS sequence"/>
</dbReference>
<dbReference type="InParanoid" id="B9TQS7"/>
<dbReference type="AlphaFoldDB" id="B9TQS7"/>
<reference evidence="2" key="1">
    <citation type="journal article" date="2010" name="Nat. Biotechnol.">
        <title>Draft genome sequence of the oilseed species Ricinus communis.</title>
        <authorList>
            <person name="Chan A.P."/>
            <person name="Crabtree J."/>
            <person name="Zhao Q."/>
            <person name="Lorenzi H."/>
            <person name="Orvis J."/>
            <person name="Puiu D."/>
            <person name="Melake-Berhan A."/>
            <person name="Jones K.M."/>
            <person name="Redman J."/>
            <person name="Chen G."/>
            <person name="Cahoon E.B."/>
            <person name="Gedil M."/>
            <person name="Stanke M."/>
            <person name="Haas B.J."/>
            <person name="Wortman J.R."/>
            <person name="Fraser-Liggett C.M."/>
            <person name="Ravel J."/>
            <person name="Rabinowicz P.D."/>
        </authorList>
    </citation>
    <scope>NUCLEOTIDE SEQUENCE [LARGE SCALE GENOMIC DNA]</scope>
    <source>
        <strain evidence="2">cv. Hale</strain>
    </source>
</reference>